<evidence type="ECO:0000313" key="9">
    <source>
        <dbReference type="EMBL" id="ADI14868.1"/>
    </source>
</evidence>
<dbReference type="GO" id="GO:0005886">
    <property type="term" value="C:plasma membrane"/>
    <property type="evidence" value="ECO:0007669"/>
    <property type="project" value="UniProtKB-SubCell"/>
</dbReference>
<keyword evidence="10" id="KW-1185">Reference proteome</keyword>
<protein>
    <submittedName>
        <fullName evidence="9">Multisubunit sodium/proton antiporter, MrpF subunit (2.A.63.1)</fullName>
    </submittedName>
</protein>
<evidence type="ECO:0000313" key="10">
    <source>
        <dbReference type="Proteomes" id="UP000000379"/>
    </source>
</evidence>
<reference evidence="9 10" key="2">
    <citation type="journal article" date="2011" name="Stand. Genomic Sci.">
        <title>Complete genome sequence of Truepera radiovictrix type strain (RQ-24).</title>
        <authorList>
            <person name="Ivanova N."/>
            <person name="Rohde C."/>
            <person name="Munk C."/>
            <person name="Nolan M."/>
            <person name="Lucas S."/>
            <person name="Del Rio T.G."/>
            <person name="Tice H."/>
            <person name="Deshpande S."/>
            <person name="Cheng J.F."/>
            <person name="Tapia R."/>
            <person name="Han C."/>
            <person name="Goodwin L."/>
            <person name="Pitluck S."/>
            <person name="Liolios K."/>
            <person name="Mavromatis K."/>
            <person name="Mikhailova N."/>
            <person name="Pati A."/>
            <person name="Chen A."/>
            <person name="Palaniappan K."/>
            <person name="Land M."/>
            <person name="Hauser L."/>
            <person name="Chang Y.J."/>
            <person name="Jeffries C.D."/>
            <person name="Brambilla E."/>
            <person name="Rohde M."/>
            <person name="Goker M."/>
            <person name="Tindall B.J."/>
            <person name="Woyke T."/>
            <person name="Bristow J."/>
            <person name="Eisen J.A."/>
            <person name="Markowitz V."/>
            <person name="Hugenholtz P."/>
            <person name="Kyrpides N.C."/>
            <person name="Klenk H.P."/>
            <person name="Lapidus A."/>
        </authorList>
    </citation>
    <scope>NUCLEOTIDE SEQUENCE [LARGE SCALE GENOMIC DNA]</scope>
    <source>
        <strain evidence="10">DSM 17093 / CIP 108686 / LMG 22925 / RQ-24</strain>
    </source>
</reference>
<reference evidence="10" key="1">
    <citation type="submission" date="2010-05" db="EMBL/GenBank/DDBJ databases">
        <title>The complete genome of Truepera radiovictris DSM 17093.</title>
        <authorList>
            <consortium name="US DOE Joint Genome Institute (JGI-PGF)"/>
            <person name="Lucas S."/>
            <person name="Copeland A."/>
            <person name="Lapidus A."/>
            <person name="Glavina del Rio T."/>
            <person name="Dalin E."/>
            <person name="Tice H."/>
            <person name="Bruce D."/>
            <person name="Goodwin L."/>
            <person name="Pitluck S."/>
            <person name="Kyrpides N."/>
            <person name="Mavromatis K."/>
            <person name="Ovchinnikova G."/>
            <person name="Munk A.C."/>
            <person name="Detter J.C."/>
            <person name="Han C."/>
            <person name="Tapia R."/>
            <person name="Land M."/>
            <person name="Hauser L."/>
            <person name="Markowitz V."/>
            <person name="Cheng J.-F."/>
            <person name="Hugenholtz P."/>
            <person name="Woyke T."/>
            <person name="Wu D."/>
            <person name="Tindall B."/>
            <person name="Pomrenke H.G."/>
            <person name="Brambilla E."/>
            <person name="Klenk H.-P."/>
            <person name="Eisen J.A."/>
        </authorList>
    </citation>
    <scope>NUCLEOTIDE SEQUENCE [LARGE SCALE GENOMIC DNA]</scope>
    <source>
        <strain evidence="10">DSM 17093 / CIP 108686 / LMG 22925 / RQ-24</strain>
    </source>
</reference>
<dbReference type="KEGG" id="tra:Trad_1750"/>
<dbReference type="PANTHER" id="PTHR34702">
    <property type="entry name" value="NA(+)/H(+) ANTIPORTER SUBUNIT F1"/>
    <property type="match status" value="1"/>
</dbReference>
<proteinExistence type="inferred from homology"/>
<dbReference type="Pfam" id="PF04066">
    <property type="entry name" value="MrpF_PhaF"/>
    <property type="match status" value="1"/>
</dbReference>
<accession>D7CQ84</accession>
<organism evidence="9 10">
    <name type="scientific">Truepera radiovictrix (strain DSM 17093 / CIP 108686 / LMG 22925 / RQ-24)</name>
    <dbReference type="NCBI Taxonomy" id="649638"/>
    <lineage>
        <taxon>Bacteria</taxon>
        <taxon>Thermotogati</taxon>
        <taxon>Deinococcota</taxon>
        <taxon>Deinococci</taxon>
        <taxon>Trueperales</taxon>
        <taxon>Trueperaceae</taxon>
        <taxon>Truepera</taxon>
    </lineage>
</organism>
<feature type="transmembrane region" description="Helical" evidence="8">
    <location>
        <begin position="61"/>
        <end position="78"/>
    </location>
</feature>
<comment type="similarity">
    <text evidence="2">Belongs to the CPA3 antiporters (TC 2.A.63) subunit F family.</text>
</comment>
<evidence type="ECO:0000256" key="7">
    <source>
        <dbReference type="ARBA" id="ARBA00023136"/>
    </source>
</evidence>
<keyword evidence="3" id="KW-0813">Transport</keyword>
<evidence type="ECO:0000256" key="4">
    <source>
        <dbReference type="ARBA" id="ARBA00022475"/>
    </source>
</evidence>
<name>D7CQ84_TRURR</name>
<dbReference type="OrthoDB" id="6170784at2"/>
<evidence type="ECO:0000256" key="1">
    <source>
        <dbReference type="ARBA" id="ARBA00004651"/>
    </source>
</evidence>
<dbReference type="GO" id="GO:0015385">
    <property type="term" value="F:sodium:proton antiporter activity"/>
    <property type="evidence" value="ECO:0007669"/>
    <property type="project" value="TreeGrafter"/>
</dbReference>
<evidence type="ECO:0000256" key="5">
    <source>
        <dbReference type="ARBA" id="ARBA00022692"/>
    </source>
</evidence>
<evidence type="ECO:0000256" key="6">
    <source>
        <dbReference type="ARBA" id="ARBA00022989"/>
    </source>
</evidence>
<dbReference type="InterPro" id="IPR007208">
    <property type="entry name" value="MrpF/PhaF-like"/>
</dbReference>
<keyword evidence="5 8" id="KW-0812">Transmembrane</keyword>
<sequence length="96" mass="9866">MTTFFLVVALLLFGDILIGLLRVLHGPSAIDRMLAAQLFGTAGVAILLLLAEVASSPPLRNVALVFALLAVLAVTAFVKHARTLPAAQSGTSGGTL</sequence>
<evidence type="ECO:0000256" key="3">
    <source>
        <dbReference type="ARBA" id="ARBA00022448"/>
    </source>
</evidence>
<keyword evidence="7 8" id="KW-0472">Membrane</keyword>
<dbReference type="RefSeq" id="WP_013178235.1">
    <property type="nucleotide sequence ID" value="NC_014221.1"/>
</dbReference>
<keyword evidence="6 8" id="KW-1133">Transmembrane helix</keyword>
<evidence type="ECO:0000256" key="2">
    <source>
        <dbReference type="ARBA" id="ARBA00009212"/>
    </source>
</evidence>
<gene>
    <name evidence="9" type="ordered locus">Trad_1750</name>
</gene>
<dbReference type="eggNOG" id="COG2212">
    <property type="taxonomic scope" value="Bacteria"/>
</dbReference>
<dbReference type="STRING" id="649638.Trad_1750"/>
<evidence type="ECO:0000256" key="8">
    <source>
        <dbReference type="SAM" id="Phobius"/>
    </source>
</evidence>
<dbReference type="Proteomes" id="UP000000379">
    <property type="component" value="Chromosome"/>
</dbReference>
<keyword evidence="4" id="KW-1003">Cell membrane</keyword>
<dbReference type="EMBL" id="CP002049">
    <property type="protein sequence ID" value="ADI14868.1"/>
    <property type="molecule type" value="Genomic_DNA"/>
</dbReference>
<dbReference type="PANTHER" id="PTHR34702:SF1">
    <property type="entry name" value="NA(+)_H(+) ANTIPORTER SUBUNIT F"/>
    <property type="match status" value="1"/>
</dbReference>
<feature type="transmembrane region" description="Helical" evidence="8">
    <location>
        <begin position="36"/>
        <end position="55"/>
    </location>
</feature>
<dbReference type="HOGENOM" id="CLU_125825_6_0_0"/>
<comment type="subcellular location">
    <subcellularLocation>
        <location evidence="1">Cell membrane</location>
        <topology evidence="1">Multi-pass membrane protein</topology>
    </subcellularLocation>
</comment>
<dbReference type="AlphaFoldDB" id="D7CQ84"/>
<feature type="transmembrane region" description="Helical" evidence="8">
    <location>
        <begin position="6"/>
        <end position="24"/>
    </location>
</feature>